<proteinExistence type="predicted"/>
<protein>
    <submittedName>
        <fullName evidence="3">Uncharacterized protein</fullName>
    </submittedName>
</protein>
<feature type="compositionally biased region" description="Basic and acidic residues" evidence="1">
    <location>
        <begin position="175"/>
        <end position="184"/>
    </location>
</feature>
<comment type="caution">
    <text evidence="3">The sequence shown here is derived from an EMBL/GenBank/DDBJ whole genome shotgun (WGS) entry which is preliminary data.</text>
</comment>
<feature type="chain" id="PRO_5046971778" evidence="2">
    <location>
        <begin position="17"/>
        <end position="206"/>
    </location>
</feature>
<feature type="region of interest" description="Disordered" evidence="1">
    <location>
        <begin position="119"/>
        <end position="142"/>
    </location>
</feature>
<dbReference type="Proteomes" id="UP001396334">
    <property type="component" value="Unassembled WGS sequence"/>
</dbReference>
<feature type="compositionally biased region" description="Basic and acidic residues" evidence="1">
    <location>
        <begin position="130"/>
        <end position="142"/>
    </location>
</feature>
<organism evidence="3 4">
    <name type="scientific">Hibiscus sabdariffa</name>
    <name type="common">roselle</name>
    <dbReference type="NCBI Taxonomy" id="183260"/>
    <lineage>
        <taxon>Eukaryota</taxon>
        <taxon>Viridiplantae</taxon>
        <taxon>Streptophyta</taxon>
        <taxon>Embryophyta</taxon>
        <taxon>Tracheophyta</taxon>
        <taxon>Spermatophyta</taxon>
        <taxon>Magnoliopsida</taxon>
        <taxon>eudicotyledons</taxon>
        <taxon>Gunneridae</taxon>
        <taxon>Pentapetalae</taxon>
        <taxon>rosids</taxon>
        <taxon>malvids</taxon>
        <taxon>Malvales</taxon>
        <taxon>Malvaceae</taxon>
        <taxon>Malvoideae</taxon>
        <taxon>Hibiscus</taxon>
    </lineage>
</organism>
<keyword evidence="4" id="KW-1185">Reference proteome</keyword>
<gene>
    <name evidence="3" type="ORF">V6N11_046360</name>
</gene>
<name>A0ABR2P1U4_9ROSI</name>
<feature type="region of interest" description="Disordered" evidence="1">
    <location>
        <begin position="175"/>
        <end position="206"/>
    </location>
</feature>
<feature type="signal peptide" evidence="2">
    <location>
        <begin position="1"/>
        <end position="16"/>
    </location>
</feature>
<feature type="compositionally biased region" description="Basic and acidic residues" evidence="1">
    <location>
        <begin position="191"/>
        <end position="206"/>
    </location>
</feature>
<keyword evidence="2" id="KW-0732">Signal</keyword>
<evidence type="ECO:0000256" key="2">
    <source>
        <dbReference type="SAM" id="SignalP"/>
    </source>
</evidence>
<evidence type="ECO:0000313" key="3">
    <source>
        <dbReference type="EMBL" id="KAK8982438.1"/>
    </source>
</evidence>
<evidence type="ECO:0000256" key="1">
    <source>
        <dbReference type="SAM" id="MobiDB-lite"/>
    </source>
</evidence>
<evidence type="ECO:0000313" key="4">
    <source>
        <dbReference type="Proteomes" id="UP001396334"/>
    </source>
</evidence>
<accession>A0ABR2P1U4</accession>
<reference evidence="3 4" key="1">
    <citation type="journal article" date="2024" name="G3 (Bethesda)">
        <title>Genome assembly of Hibiscus sabdariffa L. provides insights into metabolisms of medicinal natural products.</title>
        <authorList>
            <person name="Kim T."/>
        </authorList>
    </citation>
    <scope>NUCLEOTIDE SEQUENCE [LARGE SCALE GENOMIC DNA]</scope>
    <source>
        <strain evidence="3">TK-2024</strain>
        <tissue evidence="3">Old leaves</tissue>
    </source>
</reference>
<sequence>MLPWLVIPLIVLWALSQLLPPDFRFEITSPSYLLGGLEGINASGSTRGFEGYRIAEASEDCNTKRPVLDLPVPPGMRISNSGIIKDLVGKGGKILNGKGWSEKCVDVWRGLTIGGMLTKRGENGTSFQESRGEKARRKAEEKRQARLEKELLEAEERKQREEVARLVEEQRKLRDEKLETEKNCSKLSTPAKEKEMKKETEKKRQI</sequence>
<dbReference type="EMBL" id="JBBPBN010000085">
    <property type="protein sequence ID" value="KAK8982438.1"/>
    <property type="molecule type" value="Genomic_DNA"/>
</dbReference>